<evidence type="ECO:0000256" key="2">
    <source>
        <dbReference type="PROSITE-ProRule" id="PRU00104"/>
    </source>
</evidence>
<dbReference type="CDD" id="cd12885">
    <property type="entry name" value="SPRY_RanBP_like"/>
    <property type="match status" value="1"/>
</dbReference>
<reference evidence="5 6" key="2">
    <citation type="journal article" date="2012" name="Proc. Natl. Acad. Sci. U.S.A.">
        <title>Antigenic diversity is generated by distinct evolutionary mechanisms in African trypanosome species.</title>
        <authorList>
            <person name="Jackson A.P."/>
            <person name="Berry A."/>
            <person name="Aslett M."/>
            <person name="Allison H.C."/>
            <person name="Burton P."/>
            <person name="Vavrova-Anderson J."/>
            <person name="Brown R."/>
            <person name="Browne H."/>
            <person name="Corton N."/>
            <person name="Hauser H."/>
            <person name="Gamble J."/>
            <person name="Gilderthorp R."/>
            <person name="Marcello L."/>
            <person name="McQuillan J."/>
            <person name="Otto T.D."/>
            <person name="Quail M.A."/>
            <person name="Sanders M.J."/>
            <person name="van Tonder A."/>
            <person name="Ginger M.L."/>
            <person name="Field M.C."/>
            <person name="Barry J.D."/>
            <person name="Hertz-Fowler C."/>
            <person name="Berriman M."/>
        </authorList>
    </citation>
    <scope>NUCLEOTIDE SEQUENCE [LARGE SCALE GENOMIC DNA]</scope>
    <source>
        <strain evidence="5 6">IL3000</strain>
    </source>
</reference>
<proteinExistence type="predicted"/>
<dbReference type="EMBL" id="CAEQ01002237">
    <property type="protein sequence ID" value="CCD16300.1"/>
    <property type="molecule type" value="Genomic_DNA"/>
</dbReference>
<dbReference type="InterPro" id="IPR003877">
    <property type="entry name" value="SPRY_dom"/>
</dbReference>
<feature type="active site" description="Glycyl thioester intermediate" evidence="2">
    <location>
        <position position="2455"/>
    </location>
</feature>
<dbReference type="PROSITE" id="PS50237">
    <property type="entry name" value="HECT"/>
    <property type="match status" value="1"/>
</dbReference>
<protein>
    <submittedName>
        <fullName evidence="5">WGS project CAEQ00000000 data, annotated contig 470</fullName>
    </submittedName>
</protein>
<feature type="domain" description="B30.2/SPRY" evidence="3">
    <location>
        <begin position="1"/>
        <end position="81"/>
    </location>
</feature>
<sequence>MDYFYGSSGSTHTATFPSFGEGDTIGCGIILATRQVFFTLNGVLVSYAGCVHVGKDRLFPTIHINSKEPVSFVVNFGSAAFAYDLRRLCTTPQLNGNPSLYTMACVTEIAMYCLTAHACSLQNAFQPNSRLFWVKCCEVVCRGVNKLTSCVAENNTELGGGINRWAEHGGIFAVAEASLLRHIAMVRTIVQTTKAQPLPNPVSTMLLDTVRLLLTSPMSTAQLAAARLIPELVSHVDAGLDPDLVTQVTRTLFHYARVPAAKTEDIPFAPRWWKCDPRVAVIAHAQLACVRPEKQRSIVLGNVLPPTGTTSFTVRVCRKGHTLGSSLKGGYYVGIAVASLALPISAVPGRRWKTAKPPVVWALHDTLPQLSHAANPQVMGNEFNRVFGNGELIRVVVHRGIQAVDFYREDVHLSTLFVDIPSDIDLVPFVQLYNDDAFAFIGPGETKAPIGSSDLLKESSLDALRSMAAQKPFETRVSEALCGELDESTDPSVSLAVLGGTPYLRAFKVTGHDGEPSQVRVCRLLRQNVRVSAGGASHWVHLSSLYEHDLPSEGAVLGEGRCNQSVGVLQQCVKALVGVLRRLALPLVTTQALTLTEERHRRRVVGIEREELDNLLQPIRVWQFCRIQQLTRSITFLEPPQTPKGYCFSSALSHPGFHFPARFCGRLATVPGDEEGLLVPFIAVAEPSVPLRGKFQLRFQLVRGHIGQILGGGYYVGLCTALLGWRWHGLSSGSPQAWVLHDMDDAPWRLPHLCSCTQFQTVAEPKCIIVSGDIIRLEIDRCQGTMYAFRKGMNAEEVPLGLLYDNIPSGVELFPFIQLYNADAVAVLLPAGTDETAVRTAVQRPHLFASLSPLEKRCDVCSTVGLHATDDDPRLYRCNKCIDYQLCRHCFELCMHPRHSFTEFGSRPLIHSPSPPGKLTVGMNVVVAATSALYIKSEGCHVDQRSLQFVAVSEKRNSLAVWGIVHKGKAVFTAMVKAPDGQTLTSSTPTFIGVGRASDVLVHSAASLRSLLASKPLGMVALCNDSSLNPILRRPGRSARGFRSGSTVSIEVDFLRGEVLIQCDWLSLGVQSTEILRGDGATSPDLVGFVLFGQENVTASICPEATDTVHGVVSDVVDGFVQVLFGDGRWRVLRREHCCLPLMPPTEAPKVGQLGYTFSGEKLFQCKVKAAEGNEVSVLFLTSDVGCEVIPLSNFHTDRYGAITEEFSDHSTFPSCGPTVTEGFVISRILLVLSTMCSNSQLSPYVISHYSEIVDVLSCLASVRISSDIYRSFFSDVEEAVATTHRCSKTLELMNERLSGFVPQPPDLDQTYALRCNMLLCVLNGPCRGRILRVVKLISASAFEGVDIQIPHSAVLMNTAACIPVKQCDGKPWWTVGNGLPCTQYEYGLRMTCANVATGNMTVKGVWEGEINVRGEPPGSISMNLGAGYIGEACAYFCGVYAKYFVIGGFERSSRSFSLILFSAASSVTYRAVCSLTSESNHRTFEELVEQVELILSGESQSGVAVLMEGTVDADGSRVVGSWKPKLEKAGVFAISCTDHLALSLPVVGAFYVEPLPSLEELTDVVPRAMQSRRESIKSALRRLVVLLSRHLCLFFLDVGNTQMANLTHVVICHHAHPVTERLLAACGDMTQLQLLLHKVSSEIACSSTRPQVCVALASLLTKCVLLRSEVISSFPSVFWDSFHAIVTATHRCTGKQRYYLLKCITRLVEHCGGGGVATCAQLLSVLLGWVDQYISNHPYPSEIPEDVAAGVELAICLPQSVTADIVRHIPVASLRCLVETARALREKFPLPKAVDMEEDAAVRSAPSVQAVCEFGELSDGLLLVGKVMSCPMAAAHGKYYYEVALPDGLPAQFAVGWGTEQHRDIPAQHVGSDVHSFAFTGSGLSFSGREKEYKPGREPLPGCVIGCLLNMDKDLVAWSVDGVCGPFVSIPIDRGGKTLIAFVSTGPSNGVRIRLNASEFEDSPVEYSDLSGCYTHVRINDHDTTTCRRSSLSPTSVSFYEQLASYLSEVEDNKLSNFAGNELIRYYLPSIQAPGVPEVLLLRKYPLLIGLTEKDVRQHTNVIRVIESCMKTARPYLNLGGEVVESHLSDAFLFLKCAARRSLMRRHLAGIPSARTNPKPHYITVRITELYGGDARTYEVALQRSVLSQIYKQIGCFSPEQFVQQPLFKVHLRITHSRHTPQDLGGPYRQLWTFLSEEMMTPAEGCYPNTAFHRNPLFCFGECLQRVGLIPNRLMTSRYNLELFNFLGKLMGHSAVAKIPFALDMSPFLWKYLVGDTLTVRDYYRYVDGTMENCVASEAFLLSTEVEEAIPTFAENSSTVGCVDMDVESKLLCRRKIAENCLIHSLDVQLNVIREGLWSVLPRHIVRCLSWRALEHTVCGEPDLTPEVMRRWVDVRLEPPRDKMFWRAIDEFSVPQRALFMCFGCGQKRPPLAEKIKVVQSFESTDYLPRAQTCSSSVTIPPYDTYELLRDKLTVAIAHSMEMELA</sequence>
<dbReference type="GO" id="GO:0004842">
    <property type="term" value="F:ubiquitin-protein transferase activity"/>
    <property type="evidence" value="ECO:0007669"/>
    <property type="project" value="InterPro"/>
</dbReference>
<dbReference type="InterPro" id="IPR043136">
    <property type="entry name" value="B30.2/SPRY_sf"/>
</dbReference>
<dbReference type="SMART" id="SM00449">
    <property type="entry name" value="SPRY"/>
    <property type="match status" value="1"/>
</dbReference>
<dbReference type="GO" id="GO:0005737">
    <property type="term" value="C:cytoplasm"/>
    <property type="evidence" value="ECO:0007669"/>
    <property type="project" value="TreeGrafter"/>
</dbReference>
<dbReference type="Gene3D" id="3.90.1750.10">
    <property type="entry name" value="Hect, E3 ligase catalytic domains"/>
    <property type="match status" value="1"/>
</dbReference>
<dbReference type="Gene3D" id="3.30.2410.10">
    <property type="entry name" value="Hect, E3 ligase catalytic domain"/>
    <property type="match status" value="1"/>
</dbReference>
<dbReference type="InterPro" id="IPR013320">
    <property type="entry name" value="ConA-like_dom_sf"/>
</dbReference>
<dbReference type="SUPFAM" id="SSF49899">
    <property type="entry name" value="Concanavalin A-like lectins/glucanases"/>
    <property type="match status" value="1"/>
</dbReference>
<feature type="domain" description="HECT" evidence="4">
    <location>
        <begin position="2165"/>
        <end position="2487"/>
    </location>
</feature>
<gene>
    <name evidence="5" type="ORF">TCIL3000_0_12400</name>
</gene>
<dbReference type="InterPro" id="IPR044736">
    <property type="entry name" value="Gid1/RanBPM/SPLA_SPRY"/>
</dbReference>
<name>F9WG66_TRYCI</name>
<dbReference type="PROSITE" id="PS50188">
    <property type="entry name" value="B302_SPRY"/>
    <property type="match status" value="2"/>
</dbReference>
<dbReference type="InterPro" id="IPR042469">
    <property type="entry name" value="HECTD3"/>
</dbReference>
<dbReference type="SUPFAM" id="SSF56204">
    <property type="entry name" value="Hect, E3 ligase catalytic domain"/>
    <property type="match status" value="1"/>
</dbReference>
<evidence type="ECO:0000259" key="4">
    <source>
        <dbReference type="PROSITE" id="PS50237"/>
    </source>
</evidence>
<reference evidence="6" key="1">
    <citation type="submission" date="2011-07" db="EMBL/GenBank/DDBJ databases">
        <title>Divergent evolution of antigenic variation in African trypanosomes.</title>
        <authorList>
            <person name="Jackson A.P."/>
            <person name="Berry A."/>
            <person name="Allison H.C."/>
            <person name="Burton P."/>
            <person name="Anderson J."/>
            <person name="Aslett M."/>
            <person name="Brown R."/>
            <person name="Corton N."/>
            <person name="Harris D."/>
            <person name="Hauser H."/>
            <person name="Gamble J."/>
            <person name="Gilderthorp R."/>
            <person name="McQuillan J."/>
            <person name="Quail M.A."/>
            <person name="Sanders M."/>
            <person name="Van Tonder A."/>
            <person name="Ginger M.L."/>
            <person name="Donelson J.E."/>
            <person name="Field M.C."/>
            <person name="Barry J.D."/>
            <person name="Berriman M."/>
            <person name="Hertz-Fowler C."/>
        </authorList>
    </citation>
    <scope>NUCLEOTIDE SEQUENCE [LARGE SCALE GENOMIC DNA]</scope>
    <source>
        <strain evidence="6">IL3000</strain>
    </source>
</reference>
<evidence type="ECO:0000256" key="1">
    <source>
        <dbReference type="ARBA" id="ARBA00022786"/>
    </source>
</evidence>
<dbReference type="PANTHER" id="PTHR46654">
    <property type="entry name" value="E3 UBIQUITIN-PROTEIN LIGASE HECTD3"/>
    <property type="match status" value="1"/>
</dbReference>
<keyword evidence="6" id="KW-1185">Reference proteome</keyword>
<dbReference type="OMA" id="ISHYSEI"/>
<keyword evidence="1 2" id="KW-0833">Ubl conjugation pathway</keyword>
<dbReference type="SUPFAM" id="SSF57850">
    <property type="entry name" value="RING/U-box"/>
    <property type="match status" value="1"/>
</dbReference>
<feature type="domain" description="B30.2/SPRY" evidence="3">
    <location>
        <begin position="1762"/>
        <end position="1961"/>
    </location>
</feature>
<dbReference type="CDD" id="cd11709">
    <property type="entry name" value="SPRY"/>
    <property type="match status" value="1"/>
</dbReference>
<dbReference type="InterPro" id="IPR001870">
    <property type="entry name" value="B30.2/SPRY"/>
</dbReference>
<dbReference type="VEuPathDB" id="TriTrypDB:TcIL3000_0_12400"/>
<dbReference type="Pfam" id="PF00622">
    <property type="entry name" value="SPRY"/>
    <property type="match status" value="2"/>
</dbReference>
<evidence type="ECO:0000313" key="6">
    <source>
        <dbReference type="Proteomes" id="UP000000702"/>
    </source>
</evidence>
<dbReference type="InterPro" id="IPR000569">
    <property type="entry name" value="HECT_dom"/>
</dbReference>
<accession>F9WG66</accession>
<organism evidence="5 6">
    <name type="scientific">Trypanosoma congolense (strain IL3000)</name>
    <dbReference type="NCBI Taxonomy" id="1068625"/>
    <lineage>
        <taxon>Eukaryota</taxon>
        <taxon>Discoba</taxon>
        <taxon>Euglenozoa</taxon>
        <taxon>Kinetoplastea</taxon>
        <taxon>Metakinetoplastina</taxon>
        <taxon>Trypanosomatida</taxon>
        <taxon>Trypanosomatidae</taxon>
        <taxon>Trypanosoma</taxon>
        <taxon>Nannomonas</taxon>
    </lineage>
</organism>
<dbReference type="PANTHER" id="PTHR46654:SF1">
    <property type="entry name" value="E3 UBIQUITIN-PROTEIN LIGASE HECTD3"/>
    <property type="match status" value="1"/>
</dbReference>
<evidence type="ECO:0000259" key="3">
    <source>
        <dbReference type="PROSITE" id="PS50188"/>
    </source>
</evidence>
<comment type="caution">
    <text evidence="5">The sequence shown here is derived from an EMBL/GenBank/DDBJ whole genome shotgun (WGS) entry which is preliminary data.</text>
</comment>
<dbReference type="InterPro" id="IPR035983">
    <property type="entry name" value="Hect_E3_ubiquitin_ligase"/>
</dbReference>
<evidence type="ECO:0000313" key="5">
    <source>
        <dbReference type="EMBL" id="CCD16300.1"/>
    </source>
</evidence>
<dbReference type="Gene3D" id="2.60.120.920">
    <property type="match status" value="2"/>
</dbReference>
<dbReference type="SMART" id="SM00119">
    <property type="entry name" value="HECTc"/>
    <property type="match status" value="1"/>
</dbReference>
<dbReference type="Pfam" id="PF00632">
    <property type="entry name" value="HECT"/>
    <property type="match status" value="1"/>
</dbReference>
<dbReference type="Proteomes" id="UP000000702">
    <property type="component" value="Unassembled WGS sequence"/>
</dbReference>